<comment type="caution">
    <text evidence="11">The sequence shown here is derived from an EMBL/GenBank/DDBJ whole genome shotgun (WGS) entry which is preliminary data.</text>
</comment>
<dbReference type="GO" id="GO:0016874">
    <property type="term" value="F:ligase activity"/>
    <property type="evidence" value="ECO:0007669"/>
    <property type="project" value="UniProtKB-KW"/>
</dbReference>
<dbReference type="PANTHER" id="PTHR18866:SF33">
    <property type="entry name" value="METHYLCROTONOYL-COA CARBOXYLASE SUBUNIT ALPHA, MITOCHONDRIAL-RELATED"/>
    <property type="match status" value="1"/>
</dbReference>
<dbReference type="InterPro" id="IPR005481">
    <property type="entry name" value="BC-like_N"/>
</dbReference>
<evidence type="ECO:0000256" key="4">
    <source>
        <dbReference type="ARBA" id="ARBA00022840"/>
    </source>
</evidence>
<dbReference type="PROSITE" id="PS50979">
    <property type="entry name" value="BC"/>
    <property type="match status" value="1"/>
</dbReference>
<dbReference type="SUPFAM" id="SSF51246">
    <property type="entry name" value="Rudiment single hybrid motif"/>
    <property type="match status" value="1"/>
</dbReference>
<dbReference type="AlphaFoldDB" id="A0A2N5XS99"/>
<evidence type="ECO:0000313" key="11">
    <source>
        <dbReference type="EMBL" id="PLW77288.1"/>
    </source>
</evidence>
<dbReference type="InterPro" id="IPR001882">
    <property type="entry name" value="Biotin_BS"/>
</dbReference>
<dbReference type="Pfam" id="PF00289">
    <property type="entry name" value="Biotin_carb_N"/>
    <property type="match status" value="1"/>
</dbReference>
<evidence type="ECO:0000256" key="1">
    <source>
        <dbReference type="ARBA" id="ARBA00001953"/>
    </source>
</evidence>
<keyword evidence="4 7" id="KW-0067">ATP-binding</keyword>
<dbReference type="PROSITE" id="PS50968">
    <property type="entry name" value="BIOTINYL_LIPOYL"/>
    <property type="match status" value="1"/>
</dbReference>
<dbReference type="InterPro" id="IPR016185">
    <property type="entry name" value="PreATP-grasp_dom_sf"/>
</dbReference>
<dbReference type="Proteomes" id="UP000234881">
    <property type="component" value="Unassembled WGS sequence"/>
</dbReference>
<evidence type="ECO:0000256" key="3">
    <source>
        <dbReference type="ARBA" id="ARBA00022741"/>
    </source>
</evidence>
<dbReference type="FunFam" id="2.40.50.100:FF:000003">
    <property type="entry name" value="Acetyl-CoA carboxylase biotin carboxyl carrier protein"/>
    <property type="match status" value="1"/>
</dbReference>
<dbReference type="InterPro" id="IPR011054">
    <property type="entry name" value="Rudment_hybrid_motif"/>
</dbReference>
<evidence type="ECO:0000256" key="7">
    <source>
        <dbReference type="PROSITE-ProRule" id="PRU00409"/>
    </source>
</evidence>
<proteinExistence type="predicted"/>
<evidence type="ECO:0000259" key="8">
    <source>
        <dbReference type="PROSITE" id="PS50968"/>
    </source>
</evidence>
<dbReference type="SUPFAM" id="SSF52440">
    <property type="entry name" value="PreATP-grasp domain"/>
    <property type="match status" value="1"/>
</dbReference>
<evidence type="ECO:0000256" key="2">
    <source>
        <dbReference type="ARBA" id="ARBA00022598"/>
    </source>
</evidence>
<sequence length="651" mass="69540">MIESVLIANRGEIACRVIKTARTMGLRTIAVYSDADANALHVRLADEAWHLGPAPAAQSYLDVQKVLSVAQQSGAHAIHPGYGFLSENAAFAEACEAQGIVFVGPSADAIRAMGLKDRAKTLMDQAGVPVVPGYHGSNQDVVFLQQQARSIGYPVLIKAVSGGGGKGMRLVERDEDFVTALESAQREGLNAFGDANVLIERFVKNPRHIEIQVFADSHGNAVHLHERDCSLQRRHQKVIEEAPAPGMTDNVRAAMGQAAVKAALAVGYRGAGTVEFIVDGSSGLREDGFFFMEMNTRLQVEHPVTEVITGQDLVAWQFDVANGKPLPLAQDAIPLFGHAVEARLYAEDPENGFLPSTGKLLGLSFHAGEGVRIDTGVEGGDVISPHYDPMIAKVIVHGATRAVALSKLADVLRHSVVAGPKSNAAFLAALVQHPDFVSENFDTGFIDARLDALIAPDHNMQTLVGAVALQTLLSARQRSAYAMRQLRSNERSSAWDAIDGFQLGRGRTQYLPIVVDGIEQMHSVQFGVAGLMVEGAKTTDQVSIIENADGLLLMANGRQYRAHLPDYDHEEEGGSGQIGAPMHGKVIAVFVQEGQSVAKGDRLFIVEAMKMEHSVVAPTDGVVSKVSAKEGDQVGEGFAVVSLHDEAEAAA</sequence>
<evidence type="ECO:0000259" key="10">
    <source>
        <dbReference type="PROSITE" id="PS50979"/>
    </source>
</evidence>
<name>A0A2N5XS99_9HYPH</name>
<dbReference type="RefSeq" id="WP_101533305.1">
    <property type="nucleotide sequence ID" value="NZ_PKUQ01000016.1"/>
</dbReference>
<keyword evidence="12" id="KW-1185">Reference proteome</keyword>
<dbReference type="FunFam" id="3.40.50.20:FF:000010">
    <property type="entry name" value="Propionyl-CoA carboxylase subunit alpha"/>
    <property type="match status" value="1"/>
</dbReference>
<keyword evidence="2" id="KW-0436">Ligase</keyword>
<dbReference type="InterPro" id="IPR011761">
    <property type="entry name" value="ATP-grasp"/>
</dbReference>
<dbReference type="InterPro" id="IPR050856">
    <property type="entry name" value="Biotin_carboxylase_complex"/>
</dbReference>
<dbReference type="PROSITE" id="PS50975">
    <property type="entry name" value="ATP_GRASP"/>
    <property type="match status" value="1"/>
</dbReference>
<dbReference type="SUPFAM" id="SSF56059">
    <property type="entry name" value="Glutathione synthetase ATP-binding domain-like"/>
    <property type="match status" value="1"/>
</dbReference>
<dbReference type="Gene3D" id="2.40.50.100">
    <property type="match status" value="1"/>
</dbReference>
<organism evidence="11 12">
    <name type="scientific">Cohaesibacter celericrescens</name>
    <dbReference type="NCBI Taxonomy" id="2067669"/>
    <lineage>
        <taxon>Bacteria</taxon>
        <taxon>Pseudomonadati</taxon>
        <taxon>Pseudomonadota</taxon>
        <taxon>Alphaproteobacteria</taxon>
        <taxon>Hyphomicrobiales</taxon>
        <taxon>Cohaesibacteraceae</taxon>
    </lineage>
</organism>
<keyword evidence="3 7" id="KW-0547">Nucleotide-binding</keyword>
<evidence type="ECO:0000256" key="5">
    <source>
        <dbReference type="ARBA" id="ARBA00022946"/>
    </source>
</evidence>
<evidence type="ECO:0000256" key="6">
    <source>
        <dbReference type="ARBA" id="ARBA00023267"/>
    </source>
</evidence>
<keyword evidence="5" id="KW-0809">Transit peptide</keyword>
<dbReference type="InterPro" id="IPR005479">
    <property type="entry name" value="CPAse_ATP-bd"/>
</dbReference>
<dbReference type="PANTHER" id="PTHR18866">
    <property type="entry name" value="CARBOXYLASE:PYRUVATE/ACETYL-COA/PROPIONYL-COA CARBOXYLASE"/>
    <property type="match status" value="1"/>
</dbReference>
<dbReference type="GO" id="GO:0005524">
    <property type="term" value="F:ATP binding"/>
    <property type="evidence" value="ECO:0007669"/>
    <property type="project" value="UniProtKB-UniRule"/>
</dbReference>
<dbReference type="PROSITE" id="PS00188">
    <property type="entry name" value="BIOTIN"/>
    <property type="match status" value="1"/>
</dbReference>
<feature type="domain" description="ATP-grasp" evidence="9">
    <location>
        <begin position="120"/>
        <end position="322"/>
    </location>
</feature>
<feature type="domain" description="Lipoyl-binding" evidence="8">
    <location>
        <begin position="569"/>
        <end position="644"/>
    </location>
</feature>
<dbReference type="InterPro" id="IPR011053">
    <property type="entry name" value="Single_hybrid_motif"/>
</dbReference>
<dbReference type="CDD" id="cd06850">
    <property type="entry name" value="biotinyl_domain"/>
    <property type="match status" value="1"/>
</dbReference>
<dbReference type="GO" id="GO:0046872">
    <property type="term" value="F:metal ion binding"/>
    <property type="evidence" value="ECO:0007669"/>
    <property type="project" value="InterPro"/>
</dbReference>
<protein>
    <submittedName>
        <fullName evidence="11">Carbamoyl-phosphate synthase subunit L</fullName>
    </submittedName>
</protein>
<dbReference type="InterPro" id="IPR000089">
    <property type="entry name" value="Biotin_lipoyl"/>
</dbReference>
<feature type="domain" description="Biotin carboxylation" evidence="10">
    <location>
        <begin position="1"/>
        <end position="451"/>
    </location>
</feature>
<dbReference type="FunFam" id="3.30.1490.20:FF:000003">
    <property type="entry name" value="acetyl-CoA carboxylase isoform X1"/>
    <property type="match status" value="1"/>
</dbReference>
<evidence type="ECO:0000259" key="9">
    <source>
        <dbReference type="PROSITE" id="PS50975"/>
    </source>
</evidence>
<keyword evidence="6" id="KW-0092">Biotin</keyword>
<dbReference type="InterPro" id="IPR005482">
    <property type="entry name" value="Biotin_COase_C"/>
</dbReference>
<dbReference type="PROSITE" id="PS00867">
    <property type="entry name" value="CPSASE_2"/>
    <property type="match status" value="1"/>
</dbReference>
<reference evidence="11 12" key="1">
    <citation type="submission" date="2018-01" db="EMBL/GenBank/DDBJ databases">
        <title>The draft genome sequence of Cohaesibacter sp. H1304.</title>
        <authorList>
            <person name="Wang N.-N."/>
            <person name="Du Z.-J."/>
        </authorList>
    </citation>
    <scope>NUCLEOTIDE SEQUENCE [LARGE SCALE GENOMIC DNA]</scope>
    <source>
        <strain evidence="11 12">H1304</strain>
    </source>
</reference>
<dbReference type="InterPro" id="IPR011764">
    <property type="entry name" value="Biotin_carboxylation_dom"/>
</dbReference>
<dbReference type="OrthoDB" id="9763189at2"/>
<dbReference type="Gene3D" id="3.30.470.20">
    <property type="entry name" value="ATP-grasp fold, B domain"/>
    <property type="match status" value="1"/>
</dbReference>
<dbReference type="EMBL" id="PKUQ01000016">
    <property type="protein sequence ID" value="PLW77288.1"/>
    <property type="molecule type" value="Genomic_DNA"/>
</dbReference>
<dbReference type="FunFam" id="3.30.470.20:FF:000028">
    <property type="entry name" value="Methylcrotonoyl-CoA carboxylase subunit alpha, mitochondrial"/>
    <property type="match status" value="1"/>
</dbReference>
<dbReference type="Pfam" id="PF02786">
    <property type="entry name" value="CPSase_L_D2"/>
    <property type="match status" value="1"/>
</dbReference>
<evidence type="ECO:0000313" key="12">
    <source>
        <dbReference type="Proteomes" id="UP000234881"/>
    </source>
</evidence>
<comment type="cofactor">
    <cofactor evidence="1">
        <name>biotin</name>
        <dbReference type="ChEBI" id="CHEBI:57586"/>
    </cofactor>
</comment>
<dbReference type="SMART" id="SM00878">
    <property type="entry name" value="Biotin_carb_C"/>
    <property type="match status" value="1"/>
</dbReference>
<dbReference type="SUPFAM" id="SSF51230">
    <property type="entry name" value="Single hybrid motif"/>
    <property type="match status" value="1"/>
</dbReference>
<accession>A0A2N5XS99</accession>
<dbReference type="Pfam" id="PF00364">
    <property type="entry name" value="Biotin_lipoyl"/>
    <property type="match status" value="1"/>
</dbReference>
<dbReference type="Pfam" id="PF02785">
    <property type="entry name" value="Biotin_carb_C"/>
    <property type="match status" value="1"/>
</dbReference>
<gene>
    <name evidence="11" type="ORF">C0081_08030</name>
</gene>